<dbReference type="PANTHER" id="PTHR22941:SF131">
    <property type="entry name" value="SERPENTINE RECEPTOR, CLASS H"/>
    <property type="match status" value="1"/>
</dbReference>
<evidence type="ECO:0000256" key="1">
    <source>
        <dbReference type="SAM" id="Phobius"/>
    </source>
</evidence>
<evidence type="ECO:0000313" key="2">
    <source>
        <dbReference type="Proteomes" id="UP000095282"/>
    </source>
</evidence>
<dbReference type="WBParaSite" id="Csp11.Scaffold290.g762.t1">
    <property type="protein sequence ID" value="Csp11.Scaffold290.g762.t1"/>
    <property type="gene ID" value="Csp11.Scaffold290.g762"/>
</dbReference>
<keyword evidence="1" id="KW-0812">Transmembrane</keyword>
<keyword evidence="1" id="KW-1133">Transmembrane helix</keyword>
<dbReference type="Proteomes" id="UP000095282">
    <property type="component" value="Unplaced"/>
</dbReference>
<feature type="transmembrane region" description="Helical" evidence="1">
    <location>
        <begin position="52"/>
        <end position="71"/>
    </location>
</feature>
<dbReference type="InterPro" id="IPR019422">
    <property type="entry name" value="7TM_GPCR_serpentine_rcpt_Srh"/>
</dbReference>
<protein>
    <submittedName>
        <fullName evidence="3">G_PROTEIN_RECEP_F1_2 domain-containing protein</fullName>
    </submittedName>
</protein>
<dbReference type="Pfam" id="PF10318">
    <property type="entry name" value="7TM_GPCR_Srh"/>
    <property type="match status" value="1"/>
</dbReference>
<organism evidence="2 3">
    <name type="scientific">Caenorhabditis tropicalis</name>
    <dbReference type="NCBI Taxonomy" id="1561998"/>
    <lineage>
        <taxon>Eukaryota</taxon>
        <taxon>Metazoa</taxon>
        <taxon>Ecdysozoa</taxon>
        <taxon>Nematoda</taxon>
        <taxon>Chromadorea</taxon>
        <taxon>Rhabditida</taxon>
        <taxon>Rhabditina</taxon>
        <taxon>Rhabditomorpha</taxon>
        <taxon>Rhabditoidea</taxon>
        <taxon>Rhabditidae</taxon>
        <taxon>Peloderinae</taxon>
        <taxon>Caenorhabditis</taxon>
    </lineage>
</organism>
<reference evidence="3" key="1">
    <citation type="submission" date="2016-11" db="UniProtKB">
        <authorList>
            <consortium name="WormBaseParasite"/>
        </authorList>
    </citation>
    <scope>IDENTIFICATION</scope>
</reference>
<dbReference type="InterPro" id="IPR053220">
    <property type="entry name" value="Nematode_rcpt-like_serp_H"/>
</dbReference>
<sequence length="105" mass="12186">MNASKHTMNLQRTFQKALILQVVIPVLIIFIPMTYIGFSALLVFHYQYLNNISVILLSSHGFFSTIAMLIVHRPYREYIKHLVDHQVLVWERVNSTTANNLNTIT</sequence>
<evidence type="ECO:0000313" key="3">
    <source>
        <dbReference type="WBParaSite" id="Csp11.Scaffold290.g762.t1"/>
    </source>
</evidence>
<dbReference type="PANTHER" id="PTHR22941">
    <property type="entry name" value="SERPENTINE RECEPTOR"/>
    <property type="match status" value="1"/>
</dbReference>
<name>A0A1I7SYC3_9PELO</name>
<dbReference type="SUPFAM" id="SSF81321">
    <property type="entry name" value="Family A G protein-coupled receptor-like"/>
    <property type="match status" value="1"/>
</dbReference>
<keyword evidence="2" id="KW-1185">Reference proteome</keyword>
<proteinExistence type="predicted"/>
<dbReference type="AlphaFoldDB" id="A0A1I7SYC3"/>
<feature type="transmembrane region" description="Helical" evidence="1">
    <location>
        <begin position="20"/>
        <end position="46"/>
    </location>
</feature>
<accession>A0A1I7SYC3</accession>
<keyword evidence="1" id="KW-0472">Membrane</keyword>